<feature type="domain" description="PA" evidence="10">
    <location>
        <begin position="334"/>
        <end position="411"/>
    </location>
</feature>
<feature type="active site" description="Charge relay system" evidence="7">
    <location>
        <position position="434"/>
    </location>
</feature>
<dbReference type="PROSITE" id="PS51892">
    <property type="entry name" value="SUBTILASE"/>
    <property type="match status" value="1"/>
</dbReference>
<comment type="similarity">
    <text evidence="1 7">Belongs to the peptidase S8 family.</text>
</comment>
<dbReference type="GO" id="GO:0005615">
    <property type="term" value="C:extracellular space"/>
    <property type="evidence" value="ECO:0007669"/>
    <property type="project" value="TreeGrafter"/>
</dbReference>
<evidence type="ECO:0000256" key="2">
    <source>
        <dbReference type="ARBA" id="ARBA00022512"/>
    </source>
</evidence>
<dbReference type="InterPro" id="IPR050131">
    <property type="entry name" value="Peptidase_S8_subtilisin-like"/>
</dbReference>
<evidence type="ECO:0000256" key="3">
    <source>
        <dbReference type="ARBA" id="ARBA00022670"/>
    </source>
</evidence>
<dbReference type="PANTHER" id="PTHR43806:SF11">
    <property type="entry name" value="CEREVISIN-RELATED"/>
    <property type="match status" value="1"/>
</dbReference>
<evidence type="ECO:0000313" key="11">
    <source>
        <dbReference type="EMBL" id="SHF98439.1"/>
    </source>
</evidence>
<keyword evidence="2" id="KW-0134">Cell wall</keyword>
<evidence type="ECO:0000256" key="1">
    <source>
        <dbReference type="ARBA" id="ARBA00011073"/>
    </source>
</evidence>
<dbReference type="SUPFAM" id="SSF52743">
    <property type="entry name" value="Subtilisin-like"/>
    <property type="match status" value="1"/>
</dbReference>
<protein>
    <submittedName>
        <fullName evidence="11">PA domain-containing protein</fullName>
    </submittedName>
</protein>
<accession>A0A1M5G3Z8</accession>
<evidence type="ECO:0000256" key="7">
    <source>
        <dbReference type="PROSITE-ProRule" id="PRU01240"/>
    </source>
</evidence>
<feature type="chain" id="PRO_5012206211" evidence="8">
    <location>
        <begin position="23"/>
        <end position="513"/>
    </location>
</feature>
<feature type="signal peptide" evidence="8">
    <location>
        <begin position="1"/>
        <end position="22"/>
    </location>
</feature>
<dbReference type="InterPro" id="IPR034202">
    <property type="entry name" value="Subtilisin_Carlsberg-like"/>
</dbReference>
<dbReference type="CDD" id="cd07477">
    <property type="entry name" value="Peptidases_S8_Subtilisin_subset"/>
    <property type="match status" value="1"/>
</dbReference>
<keyword evidence="4" id="KW-0479">Metal-binding</keyword>
<dbReference type="Gene3D" id="3.40.50.200">
    <property type="entry name" value="Peptidase S8/S53 domain"/>
    <property type="match status" value="1"/>
</dbReference>
<feature type="domain" description="Peptidase S8/S53" evidence="9">
    <location>
        <begin position="425"/>
        <end position="482"/>
    </location>
</feature>
<feature type="active site" description="Charge relay system" evidence="7">
    <location>
        <position position="156"/>
    </location>
</feature>
<dbReference type="InterPro" id="IPR015500">
    <property type="entry name" value="Peptidase_S8_subtilisin-rel"/>
</dbReference>
<proteinExistence type="inferred from homology"/>
<sequence length="513" mass="52444">MKKQTTLLAAAISAAISLPSLASEPLRLVLEYKPGQGAAVKSALAKKGIEVRRELGDFDSLALTMTKEQLGELKSVSGIAQVYPDTPRRMLDNGGVGEISPYGIAMTQANQLAYAGGTKVCIIDSGYDYGHADLPAANVNGEMGLSGPWNQDDHSHGTHVAGTIAALGNGEGVVGVNSDANMNLHIVRVFNAEGSFAYASDLAGAMTDCAAAGANVISMSLGGGLENPLEEKVVEKMSRDGMLLIAAAGNDANATHSYPASYDGVMSVAAIDDGARHAEFSQRTAQVEIAGPGVNTLSTVPRGMGVNGVGTVSQEDSSYEAIPMVGATTGDISAPLADCGLGSAACENVQDSICLIERGEVSFGIKVANCEAGGGIGAIVYNNQPGNFGGDLGGESPLVAVSVSQADGQALVDGMEASISIAPLADYDYKSGTSMATPHVSGVAALVWSHFPQCTGADIRMALRASAKDLGEPGYDYQFGWGLVQAKATYDYLATNGCGVNKGKVYGGDGSAR</sequence>
<evidence type="ECO:0000313" key="12">
    <source>
        <dbReference type="Proteomes" id="UP000184170"/>
    </source>
</evidence>
<keyword evidence="5 7" id="KW-0378">Hydrolase</keyword>
<keyword evidence="12" id="KW-1185">Reference proteome</keyword>
<dbReference type="GO" id="GO:0004252">
    <property type="term" value="F:serine-type endopeptidase activity"/>
    <property type="evidence" value="ECO:0007669"/>
    <property type="project" value="UniProtKB-UniRule"/>
</dbReference>
<reference evidence="12" key="1">
    <citation type="submission" date="2016-11" db="EMBL/GenBank/DDBJ databases">
        <authorList>
            <person name="Varghese N."/>
            <person name="Submissions S."/>
        </authorList>
    </citation>
    <scope>NUCLEOTIDE SEQUENCE [LARGE SCALE GENOMIC DNA]</scope>
    <source>
        <strain evidence="12">CGMCC 1.7063</strain>
    </source>
</reference>
<dbReference type="STRING" id="494016.SAMN04487965_3070"/>
<dbReference type="PANTHER" id="PTHR43806">
    <property type="entry name" value="PEPTIDASE S8"/>
    <property type="match status" value="1"/>
</dbReference>
<dbReference type="Gene3D" id="3.50.30.30">
    <property type="match status" value="1"/>
</dbReference>
<dbReference type="GO" id="GO:0046872">
    <property type="term" value="F:metal ion binding"/>
    <property type="evidence" value="ECO:0007669"/>
    <property type="project" value="UniProtKB-KW"/>
</dbReference>
<evidence type="ECO:0000256" key="8">
    <source>
        <dbReference type="SAM" id="SignalP"/>
    </source>
</evidence>
<name>A0A1M5G3Z8_9GAMM</name>
<dbReference type="Pfam" id="PF02225">
    <property type="entry name" value="PA"/>
    <property type="match status" value="1"/>
</dbReference>
<keyword evidence="6 7" id="KW-0720">Serine protease</keyword>
<dbReference type="Proteomes" id="UP000184170">
    <property type="component" value="Unassembled WGS sequence"/>
</dbReference>
<evidence type="ECO:0000256" key="6">
    <source>
        <dbReference type="ARBA" id="ARBA00022825"/>
    </source>
</evidence>
<dbReference type="AlphaFoldDB" id="A0A1M5G3Z8"/>
<dbReference type="InterPro" id="IPR036852">
    <property type="entry name" value="Peptidase_S8/S53_dom_sf"/>
</dbReference>
<keyword evidence="8" id="KW-0732">Signal</keyword>
<keyword evidence="3 7" id="KW-0645">Protease</keyword>
<dbReference type="Pfam" id="PF00082">
    <property type="entry name" value="Peptidase_S8"/>
    <property type="match status" value="2"/>
</dbReference>
<organism evidence="11 12">
    <name type="scientific">Microbulbifer donghaiensis</name>
    <dbReference type="NCBI Taxonomy" id="494016"/>
    <lineage>
        <taxon>Bacteria</taxon>
        <taxon>Pseudomonadati</taxon>
        <taxon>Pseudomonadota</taxon>
        <taxon>Gammaproteobacteria</taxon>
        <taxon>Cellvibrionales</taxon>
        <taxon>Microbulbiferaceae</taxon>
        <taxon>Microbulbifer</taxon>
    </lineage>
</organism>
<dbReference type="InterPro" id="IPR023828">
    <property type="entry name" value="Peptidase_S8_Ser-AS"/>
</dbReference>
<feature type="domain" description="Peptidase S8/S53" evidence="9">
    <location>
        <begin position="117"/>
        <end position="313"/>
    </location>
</feature>
<dbReference type="OrthoDB" id="9790784at2"/>
<dbReference type="GO" id="GO:0006508">
    <property type="term" value="P:proteolysis"/>
    <property type="evidence" value="ECO:0007669"/>
    <property type="project" value="UniProtKB-KW"/>
</dbReference>
<gene>
    <name evidence="11" type="ORF">SAMN04487965_3070</name>
</gene>
<dbReference type="PROSITE" id="PS00137">
    <property type="entry name" value="SUBTILASE_HIS"/>
    <property type="match status" value="1"/>
</dbReference>
<dbReference type="PRINTS" id="PR00723">
    <property type="entry name" value="SUBTILISIN"/>
</dbReference>
<dbReference type="InterPro" id="IPR022398">
    <property type="entry name" value="Peptidase_S8_His-AS"/>
</dbReference>
<evidence type="ECO:0000256" key="5">
    <source>
        <dbReference type="ARBA" id="ARBA00022801"/>
    </source>
</evidence>
<feature type="active site" description="Charge relay system" evidence="7">
    <location>
        <position position="124"/>
    </location>
</feature>
<dbReference type="PROSITE" id="PS00138">
    <property type="entry name" value="SUBTILASE_SER"/>
    <property type="match status" value="1"/>
</dbReference>
<evidence type="ECO:0000259" key="9">
    <source>
        <dbReference type="Pfam" id="PF00082"/>
    </source>
</evidence>
<dbReference type="RefSeq" id="WP_073276752.1">
    <property type="nucleotide sequence ID" value="NZ_FQVA01000005.1"/>
</dbReference>
<dbReference type="InterPro" id="IPR003137">
    <property type="entry name" value="PA_domain"/>
</dbReference>
<dbReference type="InterPro" id="IPR000209">
    <property type="entry name" value="Peptidase_S8/S53_dom"/>
</dbReference>
<evidence type="ECO:0000259" key="10">
    <source>
        <dbReference type="Pfam" id="PF02225"/>
    </source>
</evidence>
<evidence type="ECO:0000256" key="4">
    <source>
        <dbReference type="ARBA" id="ARBA00022723"/>
    </source>
</evidence>
<dbReference type="EMBL" id="FQVA01000005">
    <property type="protein sequence ID" value="SHF98439.1"/>
    <property type="molecule type" value="Genomic_DNA"/>
</dbReference>
<keyword evidence="2" id="KW-0964">Secreted</keyword>